<dbReference type="EMBL" id="CP033235">
    <property type="protein sequence ID" value="AZF69273.1"/>
    <property type="molecule type" value="Genomic_DNA"/>
</dbReference>
<evidence type="ECO:0000256" key="1">
    <source>
        <dbReference type="ARBA" id="ARBA00001947"/>
    </source>
</evidence>
<dbReference type="GO" id="GO:0008270">
    <property type="term" value="F:zinc ion binding"/>
    <property type="evidence" value="ECO:0007669"/>
    <property type="project" value="InterPro"/>
</dbReference>
<evidence type="ECO:0000256" key="5">
    <source>
        <dbReference type="ARBA" id="ARBA00023002"/>
    </source>
</evidence>
<dbReference type="PANTHER" id="PTHR30096:SF0">
    <property type="entry name" value="4,5-DOPA DIOXYGENASE EXTRADIOL-LIKE PROTEIN"/>
    <property type="match status" value="1"/>
</dbReference>
<dbReference type="Proteomes" id="UP000273194">
    <property type="component" value="Chromosome"/>
</dbReference>
<evidence type="ECO:0000313" key="19">
    <source>
        <dbReference type="Proteomes" id="UP000033085"/>
    </source>
</evidence>
<dbReference type="EMBL" id="CP033239">
    <property type="protein sequence ID" value="AZF79741.1"/>
    <property type="molecule type" value="Genomic_DNA"/>
</dbReference>
<dbReference type="EMBL" id="CP033237">
    <property type="protein sequence ID" value="AZF74513.1"/>
    <property type="molecule type" value="Genomic_DNA"/>
</dbReference>
<accession>A0A0E3MFR6</accession>
<dbReference type="Proteomes" id="UP000033085">
    <property type="component" value="Chromosome"/>
</dbReference>
<gene>
    <name evidence="17" type="ORF">SSOP1_2032</name>
    <name evidence="9" type="ORF">SULA_2733</name>
    <name evidence="7" type="ORF">SULB_2734</name>
    <name evidence="8" type="ORF">SULC_2731</name>
    <name evidence="10" type="ORF">SULG_13930</name>
    <name evidence="11" type="ORF">SULH_13930</name>
    <name evidence="12" type="ORF">SULI_13930</name>
    <name evidence="13" type="ORF">SULM_13920</name>
    <name evidence="14" type="ORF">SULN_13910</name>
    <name evidence="15" type="ORF">SULO_13930</name>
    <name evidence="16" type="ORF">SULZ_13945</name>
</gene>
<dbReference type="OMA" id="SVIDGFW"/>
<dbReference type="CDD" id="cd07363">
    <property type="entry name" value="45_DOPA_Dioxygenase"/>
    <property type="match status" value="1"/>
</dbReference>
<reference evidence="17" key="3">
    <citation type="submission" date="2016-04" db="EMBL/GenBank/DDBJ databases">
        <authorList>
            <person name="Evans L.H."/>
            <person name="Alamgir A."/>
            <person name="Owens N."/>
            <person name="Weber N.D."/>
            <person name="Virtaneva K."/>
            <person name="Barbian K."/>
            <person name="Babar A."/>
            <person name="Rosenke K."/>
        </authorList>
    </citation>
    <scope>NUCLEOTIDE SEQUENCE</scope>
    <source>
        <strain evidence="17">P1</strain>
    </source>
</reference>
<dbReference type="Proteomes" id="UP000076770">
    <property type="component" value="Chromosome i"/>
</dbReference>
<reference evidence="22 23" key="4">
    <citation type="journal article" date="2018" name="Proc. Natl. Acad. Sci. U.S.A.">
        <title>Nonmutational mechanism of inheritance in the Archaeon Sulfolobus solfataricus.</title>
        <authorList>
            <person name="Payne S."/>
            <person name="McCarthy S."/>
            <person name="Johnson T."/>
            <person name="North E."/>
            <person name="Blum P."/>
        </authorList>
    </citation>
    <scope>NUCLEOTIDE SEQUENCE [LARGE SCALE GENOMIC DNA]</scope>
    <source>
        <strain evidence="11 22">SARC-H</strain>
        <strain evidence="12 26">SARC-I</strain>
        <strain evidence="14 27">SARC-N</strain>
        <strain evidence="15 28">SARC-O</strain>
        <strain evidence="16 23">SUL120</strain>
        <strain evidence="10 24">SULG</strain>
        <strain evidence="13 25">SULM</strain>
    </source>
</reference>
<evidence type="ECO:0000313" key="10">
    <source>
        <dbReference type="EMBL" id="AZF69273.1"/>
    </source>
</evidence>
<dbReference type="EMBL" id="CP011056">
    <property type="protein sequence ID" value="AKA77844.2"/>
    <property type="molecule type" value="Genomic_DNA"/>
</dbReference>
<evidence type="ECO:0000313" key="27">
    <source>
        <dbReference type="Proteomes" id="UP000278715"/>
    </source>
</evidence>
<dbReference type="Proteomes" id="UP000273443">
    <property type="component" value="Chromosome"/>
</dbReference>
<evidence type="ECO:0000313" key="12">
    <source>
        <dbReference type="EMBL" id="AZF74513.1"/>
    </source>
</evidence>
<evidence type="ECO:0000313" key="24">
    <source>
        <dbReference type="Proteomes" id="UP000273194"/>
    </source>
</evidence>
<sequence length="259" mass="29935">MMMTVGLFISHGSPTILTEENKWKDLLRNIGKDVMEKYKPDTIIVSSPHFISWSGDYYIENSEKLECIQDYYGFPEETYKYCYEAYNDVELVNEIVMASDGIIKEDNRWGLDHGAWIPLLFMFPEYKPKVVTISITDNSPESHYAIGEKIRNAVEKLGRKVLFLATGSPTHRLDLFYFKITPKPTNFDIILMDMIKSGEFDKILRINELYPKEYQTAMPEGNLNTLYILLGFVKPKRAEILGYDTPWPGVSMLAASFYD</sequence>
<reference evidence="8" key="5">
    <citation type="submission" date="2018-10" db="EMBL/GenBank/DDBJ databases">
        <authorList>
            <person name="McCarthy S."/>
            <person name="Gradnigo J."/>
            <person name="Johnson T."/>
            <person name="Payne S."/>
            <person name="Lipzen A."/>
            <person name="Schackwitz W."/>
            <person name="Martin J."/>
            <person name="Moriyama E."/>
            <person name="Blum P."/>
        </authorList>
    </citation>
    <scope>NUCLEOTIDE SEQUENCE</scope>
    <source>
        <strain evidence="7">SARC-B</strain>
        <strain evidence="8">SARC-C</strain>
        <strain evidence="9">SULA</strain>
    </source>
</reference>
<evidence type="ECO:0000313" key="26">
    <source>
        <dbReference type="Proteomes" id="UP000275843"/>
    </source>
</evidence>
<dbReference type="GO" id="GO:0008198">
    <property type="term" value="F:ferrous iron binding"/>
    <property type="evidence" value="ECO:0007669"/>
    <property type="project" value="InterPro"/>
</dbReference>
<keyword evidence="5" id="KW-0560">Oxidoreductase</keyword>
<evidence type="ECO:0000313" key="20">
    <source>
        <dbReference type="Proteomes" id="UP000033106"/>
    </source>
</evidence>
<dbReference type="KEGG" id="ssol:SULB_2734"/>
<evidence type="ECO:0000313" key="8">
    <source>
        <dbReference type="EMBL" id="AKA77844.2"/>
    </source>
</evidence>
<dbReference type="EMBL" id="CP033240">
    <property type="protein sequence ID" value="AZF82347.1"/>
    <property type="molecule type" value="Genomic_DNA"/>
</dbReference>
<keyword evidence="4" id="KW-0862">Zinc</keyword>
<name>A0A0E3MFR6_SACSO</name>
<evidence type="ECO:0000313" key="15">
    <source>
        <dbReference type="EMBL" id="AZF82347.1"/>
    </source>
</evidence>
<evidence type="ECO:0000313" key="28">
    <source>
        <dbReference type="Proteomes" id="UP000282269"/>
    </source>
</evidence>
<evidence type="ECO:0000313" key="21">
    <source>
        <dbReference type="Proteomes" id="UP000076770"/>
    </source>
</evidence>
<evidence type="ECO:0000313" key="13">
    <source>
        <dbReference type="EMBL" id="AZF77136.1"/>
    </source>
</evidence>
<dbReference type="EMBL" id="LT549890">
    <property type="protein sequence ID" value="SAI85586.1"/>
    <property type="molecule type" value="Genomic_DNA"/>
</dbReference>
<evidence type="ECO:0000256" key="4">
    <source>
        <dbReference type="ARBA" id="ARBA00022833"/>
    </source>
</evidence>
<dbReference type="GO" id="GO:0016702">
    <property type="term" value="F:oxidoreductase activity, acting on single donors with incorporation of molecular oxygen, incorporation of two atoms of oxygen"/>
    <property type="evidence" value="ECO:0007669"/>
    <property type="project" value="UniProtKB-ARBA"/>
</dbReference>
<dbReference type="PANTHER" id="PTHR30096">
    <property type="entry name" value="4,5-DOPA DIOXYGENASE EXTRADIOL-LIKE PROTEIN"/>
    <property type="match status" value="1"/>
</dbReference>
<keyword evidence="8" id="KW-0223">Dioxygenase</keyword>
<evidence type="ECO:0000259" key="6">
    <source>
        <dbReference type="Pfam" id="PF02900"/>
    </source>
</evidence>
<reference evidence="18 19" key="1">
    <citation type="journal article" date="2015" name="Genome Announc.">
        <title>Complete Genome Sequence of Sulfolobus solfataricus Strain 98/2 and Evolved Derivatives.</title>
        <authorList>
            <person name="McCarthy S."/>
            <person name="Gradnigo J."/>
            <person name="Johnson T."/>
            <person name="Payne S."/>
            <person name="Lipzen A."/>
            <person name="Martin J."/>
            <person name="Schackwitz W."/>
            <person name="Moriyama E."/>
            <person name="Blum P."/>
        </authorList>
    </citation>
    <scope>NUCLEOTIDE SEQUENCE [LARGE SCALE GENOMIC DNA]</scope>
    <source>
        <strain evidence="18">98/2 SULC</strain>
        <strain evidence="7">SARC-B</strain>
        <strain evidence="8">SARC-C</strain>
        <strain evidence="9 20">SULA</strain>
        <strain evidence="19">SULB</strain>
    </source>
</reference>
<dbReference type="Pfam" id="PF02900">
    <property type="entry name" value="LigB"/>
    <property type="match status" value="1"/>
</dbReference>
<accession>A0A157T2Y0</accession>
<dbReference type="EMBL" id="CP033241">
    <property type="protein sequence ID" value="AZF84940.1"/>
    <property type="molecule type" value="Genomic_DNA"/>
</dbReference>
<dbReference type="Proteomes" id="UP000282269">
    <property type="component" value="Chromosome"/>
</dbReference>
<comment type="similarity">
    <text evidence="2">Belongs to the DODA-type extradiol aromatic ring-opening dioxygenase family.</text>
</comment>
<proteinExistence type="inferred from homology"/>
<evidence type="ECO:0000313" key="23">
    <source>
        <dbReference type="Proteomes" id="UP000269431"/>
    </source>
</evidence>
<evidence type="ECO:0000313" key="18">
    <source>
        <dbReference type="Proteomes" id="UP000033057"/>
    </source>
</evidence>
<dbReference type="EMBL" id="CP011057">
    <property type="protein sequence ID" value="AKA80540.2"/>
    <property type="molecule type" value="Genomic_DNA"/>
</dbReference>
<dbReference type="EMBL" id="CP033238">
    <property type="protein sequence ID" value="AZF77136.1"/>
    <property type="molecule type" value="Genomic_DNA"/>
</dbReference>
<dbReference type="Proteomes" id="UP000267993">
    <property type="component" value="Chromosome"/>
</dbReference>
<dbReference type="Gene3D" id="3.40.830.10">
    <property type="entry name" value="LigB-like"/>
    <property type="match status" value="1"/>
</dbReference>
<dbReference type="Proteomes" id="UP000275843">
    <property type="component" value="Chromosome"/>
</dbReference>
<reference evidence="21" key="2">
    <citation type="submission" date="2016-04" db="EMBL/GenBank/DDBJ databases">
        <authorList>
            <person name="Shah S.A."/>
            <person name="Garrett R.A."/>
        </authorList>
    </citation>
    <scope>NUCLEOTIDE SEQUENCE [LARGE SCALE GENOMIC DNA]</scope>
    <source>
        <strain evidence="21">ATCC 35091 / DSM 1616 / JCM 8930 / NBRC 15331 / P1</strain>
    </source>
</reference>
<evidence type="ECO:0000313" key="7">
    <source>
        <dbReference type="EMBL" id="AKA75152.2"/>
    </source>
</evidence>
<dbReference type="KEGG" id="ssoa:SULA_2733"/>
<protein>
    <submittedName>
        <fullName evidence="8 17">Dioxygenase</fullName>
    </submittedName>
</protein>
<evidence type="ECO:0000256" key="2">
    <source>
        <dbReference type="ARBA" id="ARBA00007581"/>
    </source>
</evidence>
<evidence type="ECO:0000313" key="17">
    <source>
        <dbReference type="EMBL" id="SAI85586.1"/>
    </source>
</evidence>
<evidence type="ECO:0000313" key="9">
    <source>
        <dbReference type="EMBL" id="AKA80540.2"/>
    </source>
</evidence>
<dbReference type="Proteomes" id="UP000278715">
    <property type="component" value="Chromosome"/>
</dbReference>
<evidence type="ECO:0000313" key="11">
    <source>
        <dbReference type="EMBL" id="AZF71893.1"/>
    </source>
</evidence>
<dbReference type="Proteomes" id="UP000269431">
    <property type="component" value="Chromosome"/>
</dbReference>
<organism evidence="8 18">
    <name type="scientific">Saccharolobus solfataricus</name>
    <name type="common">Sulfolobus solfataricus</name>
    <dbReference type="NCBI Taxonomy" id="2287"/>
    <lineage>
        <taxon>Archaea</taxon>
        <taxon>Thermoproteota</taxon>
        <taxon>Thermoprotei</taxon>
        <taxon>Sulfolobales</taxon>
        <taxon>Sulfolobaceae</taxon>
        <taxon>Saccharolobus</taxon>
    </lineage>
</organism>
<dbReference type="PATRIC" id="fig|2287.6.peg.2917"/>
<dbReference type="Proteomes" id="UP000033106">
    <property type="component" value="Chromosome"/>
</dbReference>
<dbReference type="InterPro" id="IPR014436">
    <property type="entry name" value="Extradiol_dOase_DODA"/>
</dbReference>
<evidence type="ECO:0000313" key="25">
    <source>
        <dbReference type="Proteomes" id="UP000273443"/>
    </source>
</evidence>
<comment type="cofactor">
    <cofactor evidence="1">
        <name>Zn(2+)</name>
        <dbReference type="ChEBI" id="CHEBI:29105"/>
    </cofactor>
</comment>
<dbReference type="PATRIC" id="fig|2287.9.peg.2129"/>
<feature type="domain" description="Extradiol ring-cleavage dioxygenase class III enzyme subunit B" evidence="6">
    <location>
        <begin position="7"/>
        <end position="241"/>
    </location>
</feature>
<evidence type="ECO:0000313" key="22">
    <source>
        <dbReference type="Proteomes" id="UP000267993"/>
    </source>
</evidence>
<evidence type="ECO:0000313" key="14">
    <source>
        <dbReference type="EMBL" id="AZF79741.1"/>
    </source>
</evidence>
<dbReference type="InterPro" id="IPR004183">
    <property type="entry name" value="Xdiol_dOase_suB"/>
</dbReference>
<dbReference type="KEGG" id="ssof:SULC_2731"/>
<dbReference type="EMBL" id="CP011055">
    <property type="protein sequence ID" value="AKA75152.2"/>
    <property type="molecule type" value="Genomic_DNA"/>
</dbReference>
<dbReference type="EMBL" id="CP033236">
    <property type="protein sequence ID" value="AZF71893.1"/>
    <property type="molecule type" value="Genomic_DNA"/>
</dbReference>
<dbReference type="Proteomes" id="UP000033057">
    <property type="component" value="Chromosome"/>
</dbReference>
<evidence type="ECO:0000313" key="16">
    <source>
        <dbReference type="EMBL" id="AZF84940.1"/>
    </source>
</evidence>
<dbReference type="PIRSF" id="PIRSF006157">
    <property type="entry name" value="Doxgns_DODA"/>
    <property type="match status" value="1"/>
</dbReference>
<keyword evidence="3" id="KW-0479">Metal-binding</keyword>
<evidence type="ECO:0000256" key="3">
    <source>
        <dbReference type="ARBA" id="ARBA00022723"/>
    </source>
</evidence>
<dbReference type="SUPFAM" id="SSF53213">
    <property type="entry name" value="LigB-like"/>
    <property type="match status" value="1"/>
</dbReference>
<dbReference type="AlphaFoldDB" id="A0A0E3MFR6"/>